<dbReference type="EMBL" id="CM000578">
    <property type="protein sequence ID" value="EWG38025.1"/>
    <property type="molecule type" value="Genomic_DNA"/>
</dbReference>
<sequence>MSSGGPRIVSPSKTRALYWTDNLNFWALTRGQPRPNASKGLSASPGQEKRREGAGRQAGEHRRFGFSPTSKFSSSFVQFCPSLGLFATTRGQSGDYRGPDKFQKPLTPLIIQRKNQFYIILGSSVELIGSDFIVNSLEKPRMHTRPRRDNQLGTGITT</sequence>
<dbReference type="KEGG" id="fvr:FVEG_14825"/>
<dbReference type="VEuPathDB" id="FungiDB:FVEG_14825"/>
<reference evidence="2 3" key="1">
    <citation type="journal article" date="2010" name="Nature">
        <title>Comparative genomics reveals mobile pathogenicity chromosomes in Fusarium.</title>
        <authorList>
            <person name="Ma L.J."/>
            <person name="van der Does H.C."/>
            <person name="Borkovich K.A."/>
            <person name="Coleman J.J."/>
            <person name="Daboussi M.J."/>
            <person name="Di Pietro A."/>
            <person name="Dufresne M."/>
            <person name="Freitag M."/>
            <person name="Grabherr M."/>
            <person name="Henrissat B."/>
            <person name="Houterman P.M."/>
            <person name="Kang S."/>
            <person name="Shim W.B."/>
            <person name="Woloshuk C."/>
            <person name="Xie X."/>
            <person name="Xu J.R."/>
            <person name="Antoniw J."/>
            <person name="Baker S.E."/>
            <person name="Bluhm B.H."/>
            <person name="Breakspear A."/>
            <person name="Brown D.W."/>
            <person name="Butchko R.A."/>
            <person name="Chapman S."/>
            <person name="Coulson R."/>
            <person name="Coutinho P.M."/>
            <person name="Danchin E.G."/>
            <person name="Diener A."/>
            <person name="Gale L.R."/>
            <person name="Gardiner D.M."/>
            <person name="Goff S."/>
            <person name="Hammond-Kosack K.E."/>
            <person name="Hilburn K."/>
            <person name="Hua-Van A."/>
            <person name="Jonkers W."/>
            <person name="Kazan K."/>
            <person name="Kodira C.D."/>
            <person name="Koehrsen M."/>
            <person name="Kumar L."/>
            <person name="Lee Y.H."/>
            <person name="Li L."/>
            <person name="Manners J.M."/>
            <person name="Miranda-Saavedra D."/>
            <person name="Mukherjee M."/>
            <person name="Park G."/>
            <person name="Park J."/>
            <person name="Park S.Y."/>
            <person name="Proctor R.H."/>
            <person name="Regev A."/>
            <person name="Ruiz-Roldan M.C."/>
            <person name="Sain D."/>
            <person name="Sakthikumar S."/>
            <person name="Sykes S."/>
            <person name="Schwartz D.C."/>
            <person name="Turgeon B.G."/>
            <person name="Wapinski I."/>
            <person name="Yoder O."/>
            <person name="Young S."/>
            <person name="Zeng Q."/>
            <person name="Zhou S."/>
            <person name="Galagan J."/>
            <person name="Cuomo C.A."/>
            <person name="Kistler H.C."/>
            <person name="Rep M."/>
        </authorList>
    </citation>
    <scope>NUCLEOTIDE SEQUENCE [LARGE SCALE GENOMIC DNA]</scope>
    <source>
        <strain evidence="3">M3125 / FGSC 7600</strain>
    </source>
</reference>
<gene>
    <name evidence="2" type="ORF">FVEG_14825</name>
</gene>
<feature type="compositionally biased region" description="Basic and acidic residues" evidence="1">
    <location>
        <begin position="47"/>
        <end position="63"/>
    </location>
</feature>
<dbReference type="EMBL" id="DS022242">
    <property type="protein sequence ID" value="EWG38025.1"/>
    <property type="molecule type" value="Genomic_DNA"/>
</dbReference>
<dbReference type="Proteomes" id="UP000009096">
    <property type="component" value="Chromosome 1"/>
</dbReference>
<evidence type="ECO:0000256" key="1">
    <source>
        <dbReference type="SAM" id="MobiDB-lite"/>
    </source>
</evidence>
<keyword evidence="3" id="KW-1185">Reference proteome</keyword>
<name>W7LRD2_GIBM7</name>
<proteinExistence type="predicted"/>
<dbReference type="GeneID" id="30071701"/>
<evidence type="ECO:0000313" key="2">
    <source>
        <dbReference type="EMBL" id="EWG38025.1"/>
    </source>
</evidence>
<feature type="region of interest" description="Disordered" evidence="1">
    <location>
        <begin position="30"/>
        <end position="67"/>
    </location>
</feature>
<dbReference type="AlphaFoldDB" id="W7LRD2"/>
<evidence type="ECO:0000313" key="3">
    <source>
        <dbReference type="Proteomes" id="UP000009096"/>
    </source>
</evidence>
<organism evidence="2 3">
    <name type="scientific">Gibberella moniliformis (strain M3125 / FGSC 7600)</name>
    <name type="common">Maize ear and stalk rot fungus</name>
    <name type="synonym">Fusarium verticillioides</name>
    <dbReference type="NCBI Taxonomy" id="334819"/>
    <lineage>
        <taxon>Eukaryota</taxon>
        <taxon>Fungi</taxon>
        <taxon>Dikarya</taxon>
        <taxon>Ascomycota</taxon>
        <taxon>Pezizomycotina</taxon>
        <taxon>Sordariomycetes</taxon>
        <taxon>Hypocreomycetidae</taxon>
        <taxon>Hypocreales</taxon>
        <taxon>Nectriaceae</taxon>
        <taxon>Fusarium</taxon>
        <taxon>Fusarium fujikuroi species complex</taxon>
    </lineage>
</organism>
<protein>
    <submittedName>
        <fullName evidence="2">Uncharacterized protein</fullName>
    </submittedName>
</protein>
<dbReference type="RefSeq" id="XP_018744216.1">
    <property type="nucleotide sequence ID" value="XM_018903837.1"/>
</dbReference>
<accession>W7LRD2</accession>